<accession>A0AAU8BB32</accession>
<name>A0AAU8BB32_9CAUD</name>
<reference evidence="1" key="1">
    <citation type="submission" date="2024-03" db="EMBL/GenBank/DDBJ databases">
        <title>Diverse circular DNA viruses in blood, oral, and fecal samples of captive lemurs.</title>
        <authorList>
            <person name="Paietta E.N."/>
            <person name="Kraberger S."/>
            <person name="Lund M.C."/>
            <person name="Custer J.M."/>
            <person name="Vargas K.M."/>
            <person name="Ehmke E.E."/>
            <person name="Yoder A.D."/>
            <person name="Varsani A."/>
        </authorList>
    </citation>
    <scope>NUCLEOTIDE SEQUENCE</scope>
    <source>
        <strain evidence="1">Duke_30FF_63</strain>
    </source>
</reference>
<protein>
    <submittedName>
        <fullName evidence="1">Uncharacterized protein</fullName>
    </submittedName>
</protein>
<organism evidence="1">
    <name type="scientific">Dulem virus 42</name>
    <dbReference type="NCBI Taxonomy" id="3145760"/>
    <lineage>
        <taxon>Viruses</taxon>
        <taxon>Duplodnaviria</taxon>
        <taxon>Heunggongvirae</taxon>
        <taxon>Uroviricota</taxon>
        <taxon>Caudoviricetes</taxon>
    </lineage>
</organism>
<sequence>MAKEQPLTIPFVIKNDWAKEAGMKPCGAANGYVAVSPDHILHGYHYDEINDFDIHGGLTFAASAEDCCYGIEQREDCLLLRDGDSIPPKSYWVFGFDTFHYDDDEFDWNIDAVINETFELERQLLDCWI</sequence>
<proteinExistence type="predicted"/>
<dbReference type="EMBL" id="PP511876">
    <property type="protein sequence ID" value="XCD08432.1"/>
    <property type="molecule type" value="Genomic_DNA"/>
</dbReference>
<evidence type="ECO:0000313" key="1">
    <source>
        <dbReference type="EMBL" id="XCD08432.1"/>
    </source>
</evidence>